<dbReference type="EMBL" id="JAFHDT010000009">
    <property type="protein sequence ID" value="KAI7805633.1"/>
    <property type="molecule type" value="Genomic_DNA"/>
</dbReference>
<dbReference type="GO" id="GO:0005672">
    <property type="term" value="C:transcription factor TFIIA complex"/>
    <property type="evidence" value="ECO:0007669"/>
    <property type="project" value="InterPro"/>
</dbReference>
<evidence type="ECO:0000313" key="1">
    <source>
        <dbReference type="EMBL" id="KAI7805633.1"/>
    </source>
</evidence>
<organism evidence="1 2">
    <name type="scientific">Triplophysa rosa</name>
    <name type="common">Cave loach</name>
    <dbReference type="NCBI Taxonomy" id="992332"/>
    <lineage>
        <taxon>Eukaryota</taxon>
        <taxon>Metazoa</taxon>
        <taxon>Chordata</taxon>
        <taxon>Craniata</taxon>
        <taxon>Vertebrata</taxon>
        <taxon>Euteleostomi</taxon>
        <taxon>Actinopterygii</taxon>
        <taxon>Neopterygii</taxon>
        <taxon>Teleostei</taxon>
        <taxon>Ostariophysi</taxon>
        <taxon>Cypriniformes</taxon>
        <taxon>Nemacheilidae</taxon>
        <taxon>Triplophysa</taxon>
    </lineage>
</organism>
<dbReference type="SUPFAM" id="SSF52266">
    <property type="entry name" value="SGNH hydrolase"/>
    <property type="match status" value="1"/>
</dbReference>
<accession>A0A9W8C1T4</accession>
<dbReference type="InterPro" id="IPR036514">
    <property type="entry name" value="SGNH_hydro_sf"/>
</dbReference>
<proteinExistence type="predicted"/>
<gene>
    <name evidence="1" type="ORF">IRJ41_012827</name>
</gene>
<reference evidence="1" key="1">
    <citation type="submission" date="2021-02" db="EMBL/GenBank/DDBJ databases">
        <title>Comparative genomics reveals that relaxation of natural selection precedes convergent phenotypic evolution of cavefish.</title>
        <authorList>
            <person name="Peng Z."/>
        </authorList>
    </citation>
    <scope>NUCLEOTIDE SEQUENCE</scope>
    <source>
        <tissue evidence="1">Muscle</tissue>
    </source>
</reference>
<dbReference type="GO" id="GO:0006367">
    <property type="term" value="P:transcription initiation at RNA polymerase II promoter"/>
    <property type="evidence" value="ECO:0007669"/>
    <property type="project" value="InterPro"/>
</dbReference>
<name>A0A9W8C1T4_TRIRA</name>
<comment type="caution">
    <text evidence="1">The sequence shown here is derived from an EMBL/GenBank/DDBJ whole genome shotgun (WGS) entry which is preliminary data.</text>
</comment>
<dbReference type="Proteomes" id="UP001059041">
    <property type="component" value="Linkage Group LG9"/>
</dbReference>
<keyword evidence="2" id="KW-1185">Reference proteome</keyword>
<dbReference type="Gene3D" id="3.40.50.1110">
    <property type="entry name" value="SGNH hydrolase"/>
    <property type="match status" value="1"/>
</dbReference>
<dbReference type="InterPro" id="IPR004855">
    <property type="entry name" value="TFIIA_asu/bsu"/>
</dbReference>
<dbReference type="AlphaFoldDB" id="A0A9W8C1T4"/>
<sequence length="214" mass="23641">MKLLVLQSDASSSVVVLKSSSNFLASASFPCFADSAPDPLNSGDDVSEQDIPEIFDTENIIVCQYDKPPEPDTDVLLLVLRPTETLPTSKSHCECDQSDAAQQAMLSKSSKTSQDRLHVLSYTPDTNKLHSLRNNTADAVRKMAEITSQKFRESRIVISTLLPRRDTSPHTIYSINAEISRACSAFPKVHLAPHQHIGLKHLYDGLHLQKDGEL</sequence>
<dbReference type="Pfam" id="PF03153">
    <property type="entry name" value="TFIIA"/>
    <property type="match status" value="1"/>
</dbReference>
<evidence type="ECO:0000313" key="2">
    <source>
        <dbReference type="Proteomes" id="UP001059041"/>
    </source>
</evidence>
<protein>
    <submittedName>
        <fullName evidence="1">Uncharacterized protein</fullName>
    </submittedName>
</protein>